<dbReference type="InParanoid" id="A0A212F212"/>
<dbReference type="AlphaFoldDB" id="A0A212F212"/>
<evidence type="ECO:0000313" key="2">
    <source>
        <dbReference type="EMBL" id="OWR47780.1"/>
    </source>
</evidence>
<protein>
    <submittedName>
        <fullName evidence="2">Uncharacterized protein</fullName>
    </submittedName>
</protein>
<dbReference type="Proteomes" id="UP000007151">
    <property type="component" value="Unassembled WGS sequence"/>
</dbReference>
<proteinExistence type="predicted"/>
<name>A0A212F212_DANPL</name>
<evidence type="ECO:0000313" key="3">
    <source>
        <dbReference type="Proteomes" id="UP000007151"/>
    </source>
</evidence>
<gene>
    <name evidence="2" type="ORF">KGM_212686</name>
</gene>
<dbReference type="EMBL" id="AGBW02010784">
    <property type="protein sequence ID" value="OWR47780.1"/>
    <property type="molecule type" value="Genomic_DNA"/>
</dbReference>
<reference evidence="2 3" key="1">
    <citation type="journal article" date="2011" name="Cell">
        <title>The monarch butterfly genome yields insights into long-distance migration.</title>
        <authorList>
            <person name="Zhan S."/>
            <person name="Merlin C."/>
            <person name="Boore J.L."/>
            <person name="Reppert S.M."/>
        </authorList>
    </citation>
    <scope>NUCLEOTIDE SEQUENCE [LARGE SCALE GENOMIC DNA]</scope>
    <source>
        <strain evidence="2">F-2</strain>
    </source>
</reference>
<sequence>MPPTKEHAYKHSYSRSYSNNGMSMSARVYQPATNLMPPTPPPSPTKITPPFASRPPAFAADKTARTVENTH</sequence>
<feature type="compositionally biased region" description="Basic and acidic residues" evidence="1">
    <location>
        <begin position="62"/>
        <end position="71"/>
    </location>
</feature>
<keyword evidence="3" id="KW-1185">Reference proteome</keyword>
<feature type="compositionally biased region" description="Polar residues" evidence="1">
    <location>
        <begin position="14"/>
        <end position="23"/>
    </location>
</feature>
<organism evidence="2 3">
    <name type="scientific">Danaus plexippus plexippus</name>
    <dbReference type="NCBI Taxonomy" id="278856"/>
    <lineage>
        <taxon>Eukaryota</taxon>
        <taxon>Metazoa</taxon>
        <taxon>Ecdysozoa</taxon>
        <taxon>Arthropoda</taxon>
        <taxon>Hexapoda</taxon>
        <taxon>Insecta</taxon>
        <taxon>Pterygota</taxon>
        <taxon>Neoptera</taxon>
        <taxon>Endopterygota</taxon>
        <taxon>Lepidoptera</taxon>
        <taxon>Glossata</taxon>
        <taxon>Ditrysia</taxon>
        <taxon>Papilionoidea</taxon>
        <taxon>Nymphalidae</taxon>
        <taxon>Danainae</taxon>
        <taxon>Danaini</taxon>
        <taxon>Danaina</taxon>
        <taxon>Danaus</taxon>
        <taxon>Danaus</taxon>
    </lineage>
</organism>
<feature type="region of interest" description="Disordered" evidence="1">
    <location>
        <begin position="1"/>
        <end position="71"/>
    </location>
</feature>
<accession>A0A212F212</accession>
<dbReference type="eggNOG" id="ENOG502TKWR">
    <property type="taxonomic scope" value="Eukaryota"/>
</dbReference>
<feature type="compositionally biased region" description="Low complexity" evidence="1">
    <location>
        <begin position="45"/>
        <end position="60"/>
    </location>
</feature>
<comment type="caution">
    <text evidence="2">The sequence shown here is derived from an EMBL/GenBank/DDBJ whole genome shotgun (WGS) entry which is preliminary data.</text>
</comment>
<evidence type="ECO:0000256" key="1">
    <source>
        <dbReference type="SAM" id="MobiDB-lite"/>
    </source>
</evidence>
<dbReference type="KEGG" id="dpl:KGM_212686"/>